<proteinExistence type="predicted"/>
<reference evidence="1 2" key="1">
    <citation type="submission" date="2021-03" db="EMBL/GenBank/DDBJ databases">
        <title>Genome sequencing of Marinobacter sp. LPB0319.</title>
        <authorList>
            <person name="Kim J."/>
        </authorList>
    </citation>
    <scope>NUCLEOTIDE SEQUENCE [LARGE SCALE GENOMIC DNA]</scope>
    <source>
        <strain evidence="1 2">LPB0319</strain>
    </source>
</reference>
<dbReference type="Proteomes" id="UP000663555">
    <property type="component" value="Chromosome"/>
</dbReference>
<sequence length="166" mass="18474">MASQWYSLVSQKLFLAEQLLRLKDSAGAPADSEPAAALREEAKIQGAVELMLRARQLTLTMIARFHQVRQGQPANLEQLAALIGEESGDVVHLRELAQSPGNWWNHLDQLERSQCNPPAQRKTVSSDNIIAIAAETGPDRSTNALTRTLGEMKQFANDLEERNSEW</sequence>
<accession>A0ABX7MQ23</accession>
<dbReference type="InterPro" id="IPR046493">
    <property type="entry name" value="DUF6586"/>
</dbReference>
<name>A0ABX7MQ23_9GAMM</name>
<dbReference type="Pfam" id="PF20227">
    <property type="entry name" value="DUF6586"/>
    <property type="match status" value="1"/>
</dbReference>
<gene>
    <name evidence="1" type="ORF">LPB19_14705</name>
</gene>
<dbReference type="EMBL" id="CP071247">
    <property type="protein sequence ID" value="QSP94416.1"/>
    <property type="molecule type" value="Genomic_DNA"/>
</dbReference>
<keyword evidence="2" id="KW-1185">Reference proteome</keyword>
<organism evidence="1 2">
    <name type="scientific">Marinobacter salinisoli</name>
    <dbReference type="NCBI Taxonomy" id="2769486"/>
    <lineage>
        <taxon>Bacteria</taxon>
        <taxon>Pseudomonadati</taxon>
        <taxon>Pseudomonadota</taxon>
        <taxon>Gammaproteobacteria</taxon>
        <taxon>Pseudomonadales</taxon>
        <taxon>Marinobacteraceae</taxon>
        <taxon>Marinobacter</taxon>
    </lineage>
</organism>
<protein>
    <submittedName>
        <fullName evidence="1">Uncharacterized protein</fullName>
    </submittedName>
</protein>
<dbReference type="RefSeq" id="WP_206643637.1">
    <property type="nucleotide sequence ID" value="NZ_CP071247.1"/>
</dbReference>
<evidence type="ECO:0000313" key="2">
    <source>
        <dbReference type="Proteomes" id="UP000663555"/>
    </source>
</evidence>
<evidence type="ECO:0000313" key="1">
    <source>
        <dbReference type="EMBL" id="QSP94416.1"/>
    </source>
</evidence>